<sequence length="273" mass="29799">MMRTTPELALPSPSFRTTPAAGRLAPTSDLTCNRPTYTADLQWNRVSNLGPRSQDLTTRVRCLKYANNETLKSKVSIKIPKKLHPSVIVYNVHTEINESESQAAIKKFTLIDKDLKLRFKFRGNNSCASYILKAVNKSTTGGAGGVLSKVCLISGRGNAKNCCCLRVLGWFDRFVEVSVNARTSKASESTDEDLSIVLTDCCRLCTRHGNGVTGRIQMTANPQVQLRATKPMVMGTRFKRVFAAEAKGGKVDIVPCNTVSFSSGSVPLSSFSV</sequence>
<evidence type="ECO:0000313" key="3">
    <source>
        <dbReference type="Proteomes" id="UP000499080"/>
    </source>
</evidence>
<proteinExistence type="predicted"/>
<accession>A0A4Y2C944</accession>
<gene>
    <name evidence="2" type="ORF">AVEN_151413_1</name>
</gene>
<comment type="caution">
    <text evidence="2">The sequence shown here is derived from an EMBL/GenBank/DDBJ whole genome shotgun (WGS) entry which is preliminary data.</text>
</comment>
<reference evidence="2 3" key="1">
    <citation type="journal article" date="2019" name="Sci. Rep.">
        <title>Orb-weaving spider Araneus ventricosus genome elucidates the spidroin gene catalogue.</title>
        <authorList>
            <person name="Kono N."/>
            <person name="Nakamura H."/>
            <person name="Ohtoshi R."/>
            <person name="Moran D.A.P."/>
            <person name="Shinohara A."/>
            <person name="Yoshida Y."/>
            <person name="Fujiwara M."/>
            <person name="Mori M."/>
            <person name="Tomita M."/>
            <person name="Arakawa K."/>
        </authorList>
    </citation>
    <scope>NUCLEOTIDE SEQUENCE [LARGE SCALE GENOMIC DNA]</scope>
</reference>
<dbReference type="Proteomes" id="UP000499080">
    <property type="component" value="Unassembled WGS sequence"/>
</dbReference>
<protein>
    <submittedName>
        <fullName evidence="2">Uncharacterized protein</fullName>
    </submittedName>
</protein>
<dbReference type="EMBL" id="BGPR01000162">
    <property type="protein sequence ID" value="GBM00962.1"/>
    <property type="molecule type" value="Genomic_DNA"/>
</dbReference>
<keyword evidence="3" id="KW-1185">Reference proteome</keyword>
<dbReference type="OrthoDB" id="10022108at2759"/>
<dbReference type="AlphaFoldDB" id="A0A4Y2C944"/>
<evidence type="ECO:0000256" key="1">
    <source>
        <dbReference type="SAM" id="MobiDB-lite"/>
    </source>
</evidence>
<evidence type="ECO:0000313" key="2">
    <source>
        <dbReference type="EMBL" id="GBM00962.1"/>
    </source>
</evidence>
<feature type="region of interest" description="Disordered" evidence="1">
    <location>
        <begin position="1"/>
        <end position="29"/>
    </location>
</feature>
<organism evidence="2 3">
    <name type="scientific">Araneus ventricosus</name>
    <name type="common">Orbweaver spider</name>
    <name type="synonym">Epeira ventricosa</name>
    <dbReference type="NCBI Taxonomy" id="182803"/>
    <lineage>
        <taxon>Eukaryota</taxon>
        <taxon>Metazoa</taxon>
        <taxon>Ecdysozoa</taxon>
        <taxon>Arthropoda</taxon>
        <taxon>Chelicerata</taxon>
        <taxon>Arachnida</taxon>
        <taxon>Araneae</taxon>
        <taxon>Araneomorphae</taxon>
        <taxon>Entelegynae</taxon>
        <taxon>Araneoidea</taxon>
        <taxon>Araneidae</taxon>
        <taxon>Araneus</taxon>
    </lineage>
</organism>
<name>A0A4Y2C944_ARAVE</name>